<evidence type="ECO:0000259" key="2">
    <source>
        <dbReference type="PROSITE" id="PS50048"/>
    </source>
</evidence>
<dbReference type="CDD" id="cd00067">
    <property type="entry name" value="GAL4"/>
    <property type="match status" value="1"/>
</dbReference>
<proteinExistence type="predicted"/>
<dbReference type="PROSITE" id="PS50048">
    <property type="entry name" value="ZN2_CY6_FUNGAL_2"/>
    <property type="match status" value="1"/>
</dbReference>
<reference evidence="3" key="1">
    <citation type="journal article" date="2020" name="Stud. Mycol.">
        <title>101 Dothideomycetes genomes: a test case for predicting lifestyles and emergence of pathogens.</title>
        <authorList>
            <person name="Haridas S."/>
            <person name="Albert R."/>
            <person name="Binder M."/>
            <person name="Bloem J."/>
            <person name="Labutti K."/>
            <person name="Salamov A."/>
            <person name="Andreopoulos B."/>
            <person name="Baker S."/>
            <person name="Barry K."/>
            <person name="Bills G."/>
            <person name="Bluhm B."/>
            <person name="Cannon C."/>
            <person name="Castanera R."/>
            <person name="Culley D."/>
            <person name="Daum C."/>
            <person name="Ezra D."/>
            <person name="Gonzalez J."/>
            <person name="Henrissat B."/>
            <person name="Kuo A."/>
            <person name="Liang C."/>
            <person name="Lipzen A."/>
            <person name="Lutzoni F."/>
            <person name="Magnuson J."/>
            <person name="Mondo S."/>
            <person name="Nolan M."/>
            <person name="Ohm R."/>
            <person name="Pangilinan J."/>
            <person name="Park H.-J."/>
            <person name="Ramirez L."/>
            <person name="Alfaro M."/>
            <person name="Sun H."/>
            <person name="Tritt A."/>
            <person name="Yoshinaga Y."/>
            <person name="Zwiers L.-H."/>
            <person name="Turgeon B."/>
            <person name="Goodwin S."/>
            <person name="Spatafora J."/>
            <person name="Crous P."/>
            <person name="Grigoriev I."/>
        </authorList>
    </citation>
    <scope>NUCLEOTIDE SEQUENCE</scope>
    <source>
        <strain evidence="3">CBS 175.79</strain>
    </source>
</reference>
<protein>
    <recommendedName>
        <fullName evidence="2">Zn(2)-C6 fungal-type domain-containing protein</fullName>
    </recommendedName>
</protein>
<evidence type="ECO:0000313" key="3">
    <source>
        <dbReference type="EMBL" id="KAF2022349.1"/>
    </source>
</evidence>
<evidence type="ECO:0000313" key="4">
    <source>
        <dbReference type="Proteomes" id="UP000799778"/>
    </source>
</evidence>
<dbReference type="InterPro" id="IPR053178">
    <property type="entry name" value="Osmoadaptation_assoc"/>
</dbReference>
<dbReference type="SUPFAM" id="SSF57701">
    <property type="entry name" value="Zn2/Cys6 DNA-binding domain"/>
    <property type="match status" value="1"/>
</dbReference>
<dbReference type="InterPro" id="IPR021858">
    <property type="entry name" value="Fun_TF"/>
</dbReference>
<dbReference type="PANTHER" id="PTHR38111:SF2">
    <property type="entry name" value="FINGER DOMAIN PROTEIN, PUTATIVE (AFU_ORTHOLOGUE AFUA_1G01560)-RELATED"/>
    <property type="match status" value="1"/>
</dbReference>
<dbReference type="EMBL" id="ML978066">
    <property type="protein sequence ID" value="KAF2022349.1"/>
    <property type="molecule type" value="Genomic_DNA"/>
</dbReference>
<feature type="domain" description="Zn(2)-C6 fungal-type" evidence="2">
    <location>
        <begin position="10"/>
        <end position="38"/>
    </location>
</feature>
<dbReference type="RefSeq" id="XP_033390688.1">
    <property type="nucleotide sequence ID" value="XM_033530066.1"/>
</dbReference>
<dbReference type="Pfam" id="PF00172">
    <property type="entry name" value="Zn_clus"/>
    <property type="match status" value="1"/>
</dbReference>
<keyword evidence="4" id="KW-1185">Reference proteome</keyword>
<dbReference type="GO" id="GO:0000981">
    <property type="term" value="F:DNA-binding transcription factor activity, RNA polymerase II-specific"/>
    <property type="evidence" value="ECO:0007669"/>
    <property type="project" value="InterPro"/>
</dbReference>
<dbReference type="InterPro" id="IPR036864">
    <property type="entry name" value="Zn2-C6_fun-type_DNA-bd_sf"/>
</dbReference>
<dbReference type="GO" id="GO:0008270">
    <property type="term" value="F:zinc ion binding"/>
    <property type="evidence" value="ECO:0007669"/>
    <property type="project" value="InterPro"/>
</dbReference>
<dbReference type="SMART" id="SM00066">
    <property type="entry name" value="GAL4"/>
    <property type="match status" value="1"/>
</dbReference>
<dbReference type="PROSITE" id="PS00463">
    <property type="entry name" value="ZN2_CY6_FUNGAL_1"/>
    <property type="match status" value="1"/>
</dbReference>
<dbReference type="OrthoDB" id="5126878at2759"/>
<gene>
    <name evidence="3" type="ORF">BU24DRAFT_43513</name>
</gene>
<keyword evidence="1" id="KW-0539">Nucleus</keyword>
<dbReference type="Proteomes" id="UP000799778">
    <property type="component" value="Unassembled WGS sequence"/>
</dbReference>
<name>A0A6A5YAH5_9PLEO</name>
<evidence type="ECO:0000256" key="1">
    <source>
        <dbReference type="ARBA" id="ARBA00023242"/>
    </source>
</evidence>
<dbReference type="Gene3D" id="4.10.240.10">
    <property type="entry name" value="Zn(2)-C6 fungal-type DNA-binding domain"/>
    <property type="match status" value="1"/>
</dbReference>
<organism evidence="3 4">
    <name type="scientific">Aaosphaeria arxii CBS 175.79</name>
    <dbReference type="NCBI Taxonomy" id="1450172"/>
    <lineage>
        <taxon>Eukaryota</taxon>
        <taxon>Fungi</taxon>
        <taxon>Dikarya</taxon>
        <taxon>Ascomycota</taxon>
        <taxon>Pezizomycotina</taxon>
        <taxon>Dothideomycetes</taxon>
        <taxon>Pleosporomycetidae</taxon>
        <taxon>Pleosporales</taxon>
        <taxon>Pleosporales incertae sedis</taxon>
        <taxon>Aaosphaeria</taxon>
    </lineage>
</organism>
<dbReference type="GeneID" id="54287463"/>
<dbReference type="AlphaFoldDB" id="A0A6A5YAH5"/>
<dbReference type="Pfam" id="PF11951">
    <property type="entry name" value="Fungal_trans_2"/>
    <property type="match status" value="1"/>
</dbReference>
<dbReference type="PANTHER" id="PTHR38111">
    <property type="entry name" value="ZN(2)-C6 FUNGAL-TYPE DOMAIN-CONTAINING PROTEIN-RELATED"/>
    <property type="match status" value="1"/>
</dbReference>
<sequence>MVNVGGRSKGCSTCRRRRIKCDQARPICERCRRHGLACDGPRDLTIVEWRTLEPVTTAIKPGGPAFRRLQGSIDIHIPRFATPSINEREIFIAYTRRKLLPNGPIDLGLQHMQLSEGSHTPERMSHLASLSMAFIVFGTQHGQPAIAHRGYAMHARALNQLNSTLAHPKNRARDDVLLTVATLAVMEGLAPSGPKNYLKHMVGLERLLELRDPQSLDTVEGRALFRAIRHFLLFAAIRSRRPSILARPEWKAFSNSIAPEDEISELGLWHILADCTVLIAELEKMTPCIFGMAQDTSVLYQNESIRSKALTLLALLREWKIEWDGNPMTRYPELPVPSDLNFETARDCNAYPFQTTYDFHSVRIATTYMFYNTTLLFIHKVLSSVSDQQIEPYSAIASERSAALEILKCIPYYLRQESRSQLHHSPLVHWSLSTAWATLGSSDSAEGKWMMDILRSNSNDIVAKGLWTK</sequence>
<dbReference type="InterPro" id="IPR001138">
    <property type="entry name" value="Zn2Cys6_DnaBD"/>
</dbReference>
<accession>A0A6A5YAH5</accession>